<feature type="compositionally biased region" description="Low complexity" evidence="1">
    <location>
        <begin position="263"/>
        <end position="276"/>
    </location>
</feature>
<comment type="caution">
    <text evidence="2">The sequence shown here is derived from an EMBL/GenBank/DDBJ whole genome shotgun (WGS) entry which is preliminary data.</text>
</comment>
<dbReference type="Proteomes" id="UP001141327">
    <property type="component" value="Unassembled WGS sequence"/>
</dbReference>
<evidence type="ECO:0000256" key="1">
    <source>
        <dbReference type="SAM" id="MobiDB-lite"/>
    </source>
</evidence>
<feature type="compositionally biased region" description="Polar residues" evidence="1">
    <location>
        <begin position="1"/>
        <end position="15"/>
    </location>
</feature>
<feature type="region of interest" description="Disordered" evidence="1">
    <location>
        <begin position="1"/>
        <end position="30"/>
    </location>
</feature>
<reference evidence="2" key="1">
    <citation type="journal article" date="2022" name="bioRxiv">
        <title>Genomics of Preaxostyla Flagellates Illuminates Evolutionary Transitions and the Path Towards Mitochondrial Loss.</title>
        <authorList>
            <person name="Novak L.V.F."/>
            <person name="Treitli S.C."/>
            <person name="Pyrih J."/>
            <person name="Halakuc P."/>
            <person name="Pipaliya S.V."/>
            <person name="Vacek V."/>
            <person name="Brzon O."/>
            <person name="Soukal P."/>
            <person name="Eme L."/>
            <person name="Dacks J.B."/>
            <person name="Karnkowska A."/>
            <person name="Elias M."/>
            <person name="Hampl V."/>
        </authorList>
    </citation>
    <scope>NUCLEOTIDE SEQUENCE</scope>
    <source>
        <strain evidence="2">RCP-MX</strain>
    </source>
</reference>
<feature type="region of interest" description="Disordered" evidence="1">
    <location>
        <begin position="72"/>
        <end position="95"/>
    </location>
</feature>
<evidence type="ECO:0000313" key="2">
    <source>
        <dbReference type="EMBL" id="KAJ4461823.1"/>
    </source>
</evidence>
<gene>
    <name evidence="2" type="ORF">PAPYR_1489</name>
</gene>
<dbReference type="InterPro" id="IPR010736">
    <property type="entry name" value="SHIPPO-rpt"/>
</dbReference>
<feature type="region of interest" description="Disordered" evidence="1">
    <location>
        <begin position="260"/>
        <end position="362"/>
    </location>
</feature>
<name>A0ABQ8UU01_9EUKA</name>
<dbReference type="Pfam" id="PF07004">
    <property type="entry name" value="SHIPPO-rpt"/>
    <property type="match status" value="3"/>
</dbReference>
<accession>A0ABQ8UU01</accession>
<dbReference type="PANTHER" id="PTHR21580:SF28">
    <property type="entry name" value="BOREALIN N-TERMINAL DOMAIN-CONTAINING PROTEIN-RELATED"/>
    <property type="match status" value="1"/>
</dbReference>
<protein>
    <submittedName>
        <fullName evidence="2">Uncharacterized protein</fullName>
    </submittedName>
</protein>
<organism evidence="2 3">
    <name type="scientific">Paratrimastix pyriformis</name>
    <dbReference type="NCBI Taxonomy" id="342808"/>
    <lineage>
        <taxon>Eukaryota</taxon>
        <taxon>Metamonada</taxon>
        <taxon>Preaxostyla</taxon>
        <taxon>Paratrimastigidae</taxon>
        <taxon>Paratrimastix</taxon>
    </lineage>
</organism>
<dbReference type="InterPro" id="IPR051291">
    <property type="entry name" value="CIMAP"/>
</dbReference>
<keyword evidence="3" id="KW-1185">Reference proteome</keyword>
<proteinExistence type="predicted"/>
<sequence>MQTPQNPGHLSRSFTSPPPRDHSPSPPRGSAVQELMDIRVGSPGRINLANVGPQYSFGATSTPVRFISQAHSDTEYRGRASPGPAAYNPSPPVQRSVSPSFSFGVRNPNANHMYISPEHARVENLGQFGPGPSYLPNASAVMHSPPQASMHGATSPKVFISRQHSEECRGRDSPGPFAYTPGFGQVQRRTPGYSMAQRTNTGALHLTKEHSKVDRIGAESPGPIYRLTEKHENFTRAKAPSFSFGARFEEGHRFISEAHARAGSPNYGPGPGSYQPEYTLPRKLSPPDPRASQPRLPAIMRRSVAVAGAPAGRGTPSPSPAAGIPSPSMMRRSVAVTPVSRTPPPANRAAVASPTATPPPSS</sequence>
<dbReference type="EMBL" id="JAPMOS010000005">
    <property type="protein sequence ID" value="KAJ4461823.1"/>
    <property type="molecule type" value="Genomic_DNA"/>
</dbReference>
<evidence type="ECO:0000313" key="3">
    <source>
        <dbReference type="Proteomes" id="UP001141327"/>
    </source>
</evidence>
<dbReference type="PANTHER" id="PTHR21580">
    <property type="entry name" value="SHIPPO-1-RELATED"/>
    <property type="match status" value="1"/>
</dbReference>